<dbReference type="InterPro" id="IPR025250">
    <property type="entry name" value="DUF4199"/>
</dbReference>
<dbReference type="AlphaFoldDB" id="A0A3E1NWV9"/>
<protein>
    <submittedName>
        <fullName evidence="2">DUF4199 domain-containing protein</fullName>
    </submittedName>
</protein>
<feature type="transmembrane region" description="Helical" evidence="1">
    <location>
        <begin position="42"/>
        <end position="62"/>
    </location>
</feature>
<keyword evidence="1" id="KW-1133">Transmembrane helix</keyword>
<dbReference type="EMBL" id="QTJV01000009">
    <property type="protein sequence ID" value="RFM32416.1"/>
    <property type="molecule type" value="Genomic_DNA"/>
</dbReference>
<reference evidence="2 3" key="1">
    <citation type="submission" date="2018-08" db="EMBL/GenBank/DDBJ databases">
        <title>Chitinophaga sp. K20C18050901, a novel bacterium isolated from forest soil.</title>
        <authorList>
            <person name="Wang C."/>
        </authorList>
    </citation>
    <scope>NUCLEOTIDE SEQUENCE [LARGE SCALE GENOMIC DNA]</scope>
    <source>
        <strain evidence="2 3">K20C18050901</strain>
    </source>
</reference>
<comment type="caution">
    <text evidence="2">The sequence shown here is derived from an EMBL/GenBank/DDBJ whole genome shotgun (WGS) entry which is preliminary data.</text>
</comment>
<gene>
    <name evidence="2" type="ORF">DXN04_22280</name>
</gene>
<keyword evidence="1" id="KW-0472">Membrane</keyword>
<dbReference type="OrthoDB" id="796739at2"/>
<evidence type="ECO:0000313" key="3">
    <source>
        <dbReference type="Proteomes" id="UP000261174"/>
    </source>
</evidence>
<proteinExistence type="predicted"/>
<dbReference type="Proteomes" id="UP000261174">
    <property type="component" value="Unassembled WGS sequence"/>
</dbReference>
<feature type="transmembrane region" description="Helical" evidence="1">
    <location>
        <begin position="83"/>
        <end position="105"/>
    </location>
</feature>
<name>A0A3E1NWV9_9BACT</name>
<feature type="transmembrane region" description="Helical" evidence="1">
    <location>
        <begin position="7"/>
        <end position="30"/>
    </location>
</feature>
<feature type="transmembrane region" description="Helical" evidence="1">
    <location>
        <begin position="147"/>
        <end position="168"/>
    </location>
</feature>
<dbReference type="Pfam" id="PF13858">
    <property type="entry name" value="DUF4199"/>
    <property type="match status" value="1"/>
</dbReference>
<accession>A0A3E1NWV9</accession>
<keyword evidence="1" id="KW-0812">Transmembrane</keyword>
<dbReference type="RefSeq" id="WP_116855609.1">
    <property type="nucleotide sequence ID" value="NZ_QTJV01000009.1"/>
</dbReference>
<organism evidence="2 3">
    <name type="scientific">Chitinophaga silvisoli</name>
    <dbReference type="NCBI Taxonomy" id="2291814"/>
    <lineage>
        <taxon>Bacteria</taxon>
        <taxon>Pseudomonadati</taxon>
        <taxon>Bacteroidota</taxon>
        <taxon>Chitinophagia</taxon>
        <taxon>Chitinophagales</taxon>
        <taxon>Chitinophagaceae</taxon>
        <taxon>Chitinophaga</taxon>
    </lineage>
</organism>
<evidence type="ECO:0000256" key="1">
    <source>
        <dbReference type="SAM" id="Phobius"/>
    </source>
</evidence>
<sequence>MKPFVKFGLITGLAVGIWNLSCFSIASWLNSSFSIGIPSARLRAYSGLFGVVVLLVGIYAGMKSIKRQNDGTLTYKQAVTTGIGISVITALIAGTFAFIYCTVINPGYTDYMVQDAQKALLAAHKSPDEINQQLAQARRQFSTTSQVMQALIGQSVVGSVCSLIIGIFTKTKK</sequence>
<evidence type="ECO:0000313" key="2">
    <source>
        <dbReference type="EMBL" id="RFM32416.1"/>
    </source>
</evidence>
<keyword evidence="3" id="KW-1185">Reference proteome</keyword>